<dbReference type="Proteomes" id="UP000603708">
    <property type="component" value="Unassembled WGS sequence"/>
</dbReference>
<dbReference type="AlphaFoldDB" id="A0A919GID7"/>
<evidence type="ECO:0000313" key="2">
    <source>
        <dbReference type="EMBL" id="GHH84981.1"/>
    </source>
</evidence>
<sequence length="370" mass="37157">MRTPGSTVCGMPSVMTGAWGVAPRALPGRRTRPTGIRVDVVSPGPVGTPPYSKTGIFTDAIASWAEGAPPRRVGAPADSAGAVASLASDAVGRITGDTLLVSGGIGAHARTMQVRGPQADQRPRGLRRSAGFSIPARRSDHRLGSGRHGCATGPGTVLACMLGTDRRGPGGDGGPRRPSPVRVVTRAGHAGFRVRARGRGHSRVAHVHRTMTSAALLIAAAASAVTACVAVQPSSDAARSTAPPASPPDRPSGPDGGPVPRTVRAPVPEVLDRIRRSRPPAPGRRRAGPAATAPGAHERAGGPPGAAPGPLPHESPGPPAPVPRTPLPHLPVPWVPAQIPAAPAGPLWMVPVRPGGCGPGGNAGGRATAC</sequence>
<feature type="compositionally biased region" description="Basic residues" evidence="1">
    <location>
        <begin position="275"/>
        <end position="287"/>
    </location>
</feature>
<dbReference type="InterPro" id="IPR036291">
    <property type="entry name" value="NAD(P)-bd_dom_sf"/>
</dbReference>
<protein>
    <submittedName>
        <fullName evidence="2">Uncharacterized protein</fullName>
    </submittedName>
</protein>
<dbReference type="Gene3D" id="3.40.50.720">
    <property type="entry name" value="NAD(P)-binding Rossmann-like Domain"/>
    <property type="match status" value="1"/>
</dbReference>
<feature type="region of interest" description="Disordered" evidence="1">
    <location>
        <begin position="163"/>
        <end position="183"/>
    </location>
</feature>
<comment type="caution">
    <text evidence="2">The sequence shown here is derived from an EMBL/GenBank/DDBJ whole genome shotgun (WGS) entry which is preliminary data.</text>
</comment>
<reference evidence="2" key="1">
    <citation type="journal article" date="2014" name="Int. J. Syst. Evol. Microbiol.">
        <title>Complete genome sequence of Corynebacterium casei LMG S-19264T (=DSM 44701T), isolated from a smear-ripened cheese.</title>
        <authorList>
            <consortium name="US DOE Joint Genome Institute (JGI-PGF)"/>
            <person name="Walter F."/>
            <person name="Albersmeier A."/>
            <person name="Kalinowski J."/>
            <person name="Ruckert C."/>
        </authorList>
    </citation>
    <scope>NUCLEOTIDE SEQUENCE</scope>
    <source>
        <strain evidence="2">JCM 5069</strain>
    </source>
</reference>
<dbReference type="Pfam" id="PF13561">
    <property type="entry name" value="adh_short_C2"/>
    <property type="match status" value="1"/>
</dbReference>
<accession>A0A919GID7</accession>
<feature type="compositionally biased region" description="Pro residues" evidence="1">
    <location>
        <begin position="305"/>
        <end position="325"/>
    </location>
</feature>
<gene>
    <name evidence="2" type="ORF">GCM10018793_51170</name>
</gene>
<dbReference type="EMBL" id="BNCD01000017">
    <property type="protein sequence ID" value="GHH84981.1"/>
    <property type="molecule type" value="Genomic_DNA"/>
</dbReference>
<organism evidence="2 3">
    <name type="scientific">Streptomyces sulfonofaciens</name>
    <dbReference type="NCBI Taxonomy" id="68272"/>
    <lineage>
        <taxon>Bacteria</taxon>
        <taxon>Bacillati</taxon>
        <taxon>Actinomycetota</taxon>
        <taxon>Actinomycetes</taxon>
        <taxon>Kitasatosporales</taxon>
        <taxon>Streptomycetaceae</taxon>
        <taxon>Streptomyces</taxon>
    </lineage>
</organism>
<proteinExistence type="predicted"/>
<feature type="region of interest" description="Disordered" evidence="1">
    <location>
        <begin position="236"/>
        <end position="325"/>
    </location>
</feature>
<reference evidence="2" key="2">
    <citation type="submission" date="2020-09" db="EMBL/GenBank/DDBJ databases">
        <authorList>
            <person name="Sun Q."/>
            <person name="Ohkuma M."/>
        </authorList>
    </citation>
    <scope>NUCLEOTIDE SEQUENCE</scope>
    <source>
        <strain evidence="2">JCM 5069</strain>
    </source>
</reference>
<dbReference type="PRINTS" id="PR00081">
    <property type="entry name" value="GDHRDH"/>
</dbReference>
<dbReference type="InterPro" id="IPR002347">
    <property type="entry name" value="SDR_fam"/>
</dbReference>
<evidence type="ECO:0000313" key="3">
    <source>
        <dbReference type="Proteomes" id="UP000603708"/>
    </source>
</evidence>
<dbReference type="SUPFAM" id="SSF51735">
    <property type="entry name" value="NAD(P)-binding Rossmann-fold domains"/>
    <property type="match status" value="1"/>
</dbReference>
<feature type="region of interest" description="Disordered" evidence="1">
    <location>
        <begin position="113"/>
        <end position="132"/>
    </location>
</feature>
<evidence type="ECO:0000256" key="1">
    <source>
        <dbReference type="SAM" id="MobiDB-lite"/>
    </source>
</evidence>
<keyword evidence="3" id="KW-1185">Reference proteome</keyword>
<name>A0A919GID7_9ACTN</name>